<dbReference type="EMBL" id="JWZX01002762">
    <property type="protein sequence ID" value="KOO27119.1"/>
    <property type="molecule type" value="Genomic_DNA"/>
</dbReference>
<feature type="compositionally biased region" description="Basic residues" evidence="1">
    <location>
        <begin position="66"/>
        <end position="75"/>
    </location>
</feature>
<evidence type="ECO:0000313" key="3">
    <source>
        <dbReference type="Proteomes" id="UP000037460"/>
    </source>
</evidence>
<gene>
    <name evidence="2" type="ORF">Ctob_008075</name>
</gene>
<reference evidence="3" key="1">
    <citation type="journal article" date="2015" name="PLoS Genet.">
        <title>Genome Sequence and Transcriptome Analyses of Chrysochromulina tobin: Metabolic Tools for Enhanced Algal Fitness in the Prominent Order Prymnesiales (Haptophyceae).</title>
        <authorList>
            <person name="Hovde B.T."/>
            <person name="Deodato C.R."/>
            <person name="Hunsperger H.M."/>
            <person name="Ryken S.A."/>
            <person name="Yost W."/>
            <person name="Jha R.K."/>
            <person name="Patterson J."/>
            <person name="Monnat R.J. Jr."/>
            <person name="Barlow S.B."/>
            <person name="Starkenburg S.R."/>
            <person name="Cattolico R.A."/>
        </authorList>
    </citation>
    <scope>NUCLEOTIDE SEQUENCE</scope>
    <source>
        <strain evidence="3">CCMP291</strain>
    </source>
</reference>
<organism evidence="2 3">
    <name type="scientific">Chrysochromulina tobinii</name>
    <dbReference type="NCBI Taxonomy" id="1460289"/>
    <lineage>
        <taxon>Eukaryota</taxon>
        <taxon>Haptista</taxon>
        <taxon>Haptophyta</taxon>
        <taxon>Prymnesiophyceae</taxon>
        <taxon>Prymnesiales</taxon>
        <taxon>Chrysochromulinaceae</taxon>
        <taxon>Chrysochromulina</taxon>
    </lineage>
</organism>
<comment type="caution">
    <text evidence="2">The sequence shown here is derived from an EMBL/GenBank/DDBJ whole genome shotgun (WGS) entry which is preliminary data.</text>
</comment>
<sequence length="75" mass="7527">MARAHGGAWALGGEHSAKKAKRRDAAAGMQDPAKAVADRAARLAALLQQQGGDGAGSGEGVAVGKAAKRKRFSMA</sequence>
<name>A0A0M0JKM1_9EUKA</name>
<feature type="compositionally biased region" description="Gly residues" evidence="1">
    <location>
        <begin position="51"/>
        <end position="61"/>
    </location>
</feature>
<accession>A0A0M0JKM1</accession>
<evidence type="ECO:0000256" key="1">
    <source>
        <dbReference type="SAM" id="MobiDB-lite"/>
    </source>
</evidence>
<evidence type="ECO:0000313" key="2">
    <source>
        <dbReference type="EMBL" id="KOO27119.1"/>
    </source>
</evidence>
<proteinExistence type="predicted"/>
<dbReference type="Proteomes" id="UP000037460">
    <property type="component" value="Unassembled WGS sequence"/>
</dbReference>
<keyword evidence="3" id="KW-1185">Reference proteome</keyword>
<feature type="region of interest" description="Disordered" evidence="1">
    <location>
        <begin position="49"/>
        <end position="75"/>
    </location>
</feature>
<dbReference type="AlphaFoldDB" id="A0A0M0JKM1"/>
<feature type="region of interest" description="Disordered" evidence="1">
    <location>
        <begin position="1"/>
        <end position="33"/>
    </location>
</feature>
<protein>
    <submittedName>
        <fullName evidence="2">Uncharacterized protein</fullName>
    </submittedName>
</protein>